<evidence type="ECO:0000256" key="3">
    <source>
        <dbReference type="PROSITE-ProRule" id="PRU10007"/>
    </source>
</evidence>
<evidence type="ECO:0000259" key="5">
    <source>
        <dbReference type="Pfam" id="PF00171"/>
    </source>
</evidence>
<dbReference type="InterPro" id="IPR015590">
    <property type="entry name" value="Aldehyde_DH_dom"/>
</dbReference>
<protein>
    <submittedName>
        <fullName evidence="6">Aldehyde dehydrogenase family protein</fullName>
    </submittedName>
</protein>
<dbReference type="PROSITE" id="PS00687">
    <property type="entry name" value="ALDEHYDE_DEHYDR_GLU"/>
    <property type="match status" value="1"/>
</dbReference>
<keyword evidence="2 4" id="KW-0560">Oxidoreductase</keyword>
<evidence type="ECO:0000313" key="6">
    <source>
        <dbReference type="EMBL" id="RFC66707.1"/>
    </source>
</evidence>
<dbReference type="SUPFAM" id="SSF53720">
    <property type="entry name" value="ALDH-like"/>
    <property type="match status" value="1"/>
</dbReference>
<dbReference type="GO" id="GO:0016620">
    <property type="term" value="F:oxidoreductase activity, acting on the aldehyde or oxo group of donors, NAD or NADP as acceptor"/>
    <property type="evidence" value="ECO:0007669"/>
    <property type="project" value="InterPro"/>
</dbReference>
<dbReference type="InterPro" id="IPR016161">
    <property type="entry name" value="Ald_DH/histidinol_DH"/>
</dbReference>
<dbReference type="RefSeq" id="WP_116624882.1">
    <property type="nucleotide sequence ID" value="NZ_QURN01000012.1"/>
</dbReference>
<dbReference type="Gene3D" id="3.40.605.10">
    <property type="entry name" value="Aldehyde Dehydrogenase, Chain A, domain 1"/>
    <property type="match status" value="1"/>
</dbReference>
<dbReference type="PROSITE" id="PS00070">
    <property type="entry name" value="ALDEHYDE_DEHYDR_CYS"/>
    <property type="match status" value="1"/>
</dbReference>
<evidence type="ECO:0000313" key="7">
    <source>
        <dbReference type="Proteomes" id="UP000262379"/>
    </source>
</evidence>
<dbReference type="CDD" id="cd07109">
    <property type="entry name" value="ALDH_AAS00426"/>
    <property type="match status" value="1"/>
</dbReference>
<dbReference type="Pfam" id="PF00171">
    <property type="entry name" value="Aldedh"/>
    <property type="match status" value="1"/>
</dbReference>
<evidence type="ECO:0000256" key="4">
    <source>
        <dbReference type="RuleBase" id="RU003345"/>
    </source>
</evidence>
<keyword evidence="7" id="KW-1185">Reference proteome</keyword>
<sequence>MADDPTKGARVIAGAKGVFINNEFRTSNSGKTLDVYAPGEGAVFAEIAAGDGVDIDRAVAAARHAFSQGAWGKLAPFERGRLLAKLGLAILDNAEELAQLEARDTGKPMKQARADIQACARYFEFYGGGADKFHGETIPFLNGFFVATEREPHGVTGHIIPWNYPAQMFGRSLGPALATGNATVLKPAEDACLTSLRLAELAAEVGFPAGAINIVPGLGAEAGAALISHPGVDFLSFTGSPEVGVMVQTEAAKNFISCVLELGGKSPQVVFSDVDLEAALPSLVNAIVQNAGQTCSAGSRLLVQKSAYDRVVEAVADRFSKLRAGSPEMDLDLGPLISQLQKKRVETFIAKAADDGIPILSKGKVAEGAPSDGFYVAPHMFGPVPRSNTLARDEVFGPVLSVLPFEDEADAIELANGTDFGLIAGVWTQDGKRGTRVARQIRSGQVYINAYGAGGGIELPFGGTRKSGHGREKGMAALHDFTTLKTIITKHD</sequence>
<dbReference type="FunFam" id="3.40.605.10:FF:000007">
    <property type="entry name" value="NAD/NADP-dependent betaine aldehyde dehydrogenase"/>
    <property type="match status" value="1"/>
</dbReference>
<evidence type="ECO:0000256" key="2">
    <source>
        <dbReference type="ARBA" id="ARBA00023002"/>
    </source>
</evidence>
<comment type="similarity">
    <text evidence="1 4">Belongs to the aldehyde dehydrogenase family.</text>
</comment>
<feature type="active site" evidence="3">
    <location>
        <position position="261"/>
    </location>
</feature>
<dbReference type="InterPro" id="IPR016160">
    <property type="entry name" value="Ald_DH_CS_CYS"/>
</dbReference>
<feature type="domain" description="Aldehyde dehydrogenase" evidence="5">
    <location>
        <begin position="26"/>
        <end position="487"/>
    </location>
</feature>
<accession>A0A371XBU0</accession>
<dbReference type="InterPro" id="IPR016162">
    <property type="entry name" value="Ald_DH_N"/>
</dbReference>
<dbReference type="AlphaFoldDB" id="A0A371XBU0"/>
<dbReference type="Gene3D" id="3.40.309.10">
    <property type="entry name" value="Aldehyde Dehydrogenase, Chain A, domain 2"/>
    <property type="match status" value="1"/>
</dbReference>
<dbReference type="PANTHER" id="PTHR11699">
    <property type="entry name" value="ALDEHYDE DEHYDROGENASE-RELATED"/>
    <property type="match status" value="1"/>
</dbReference>
<organism evidence="6 7">
    <name type="scientific">Mesorhizobium denitrificans</name>
    <dbReference type="NCBI Taxonomy" id="2294114"/>
    <lineage>
        <taxon>Bacteria</taxon>
        <taxon>Pseudomonadati</taxon>
        <taxon>Pseudomonadota</taxon>
        <taxon>Alphaproteobacteria</taxon>
        <taxon>Hyphomicrobiales</taxon>
        <taxon>Phyllobacteriaceae</taxon>
        <taxon>Mesorhizobium</taxon>
    </lineage>
</organism>
<dbReference type="EMBL" id="QURN01000012">
    <property type="protein sequence ID" value="RFC66707.1"/>
    <property type="molecule type" value="Genomic_DNA"/>
</dbReference>
<gene>
    <name evidence="6" type="ORF">DY251_15150</name>
</gene>
<comment type="caution">
    <text evidence="6">The sequence shown here is derived from an EMBL/GenBank/DDBJ whole genome shotgun (WGS) entry which is preliminary data.</text>
</comment>
<evidence type="ECO:0000256" key="1">
    <source>
        <dbReference type="ARBA" id="ARBA00009986"/>
    </source>
</evidence>
<proteinExistence type="inferred from homology"/>
<reference evidence="7" key="1">
    <citation type="submission" date="2018-08" db="EMBL/GenBank/DDBJ databases">
        <authorList>
            <person name="Im W.T."/>
        </authorList>
    </citation>
    <scope>NUCLEOTIDE SEQUENCE [LARGE SCALE GENOMIC DNA]</scope>
    <source>
        <strain evidence="7">LA-28</strain>
    </source>
</reference>
<dbReference type="Proteomes" id="UP000262379">
    <property type="component" value="Unassembled WGS sequence"/>
</dbReference>
<dbReference type="InterPro" id="IPR029510">
    <property type="entry name" value="Ald_DH_CS_GLU"/>
</dbReference>
<dbReference type="InterPro" id="IPR016163">
    <property type="entry name" value="Ald_DH_C"/>
</dbReference>
<name>A0A371XBU0_9HYPH</name>